<evidence type="ECO:0000313" key="2">
    <source>
        <dbReference type="EMBL" id="BAT58901.1"/>
    </source>
</evidence>
<dbReference type="EMBL" id="AP014946">
    <property type="protein sequence ID" value="BAT58901.1"/>
    <property type="molecule type" value="Genomic_DNA"/>
</dbReference>
<proteinExistence type="predicted"/>
<dbReference type="Proteomes" id="UP000236884">
    <property type="component" value="Chromosome"/>
</dbReference>
<organism evidence="2 3">
    <name type="scientific">Variibacter gotjawalensis</name>
    <dbReference type="NCBI Taxonomy" id="1333996"/>
    <lineage>
        <taxon>Bacteria</taxon>
        <taxon>Pseudomonadati</taxon>
        <taxon>Pseudomonadota</taxon>
        <taxon>Alphaproteobacteria</taxon>
        <taxon>Hyphomicrobiales</taxon>
        <taxon>Nitrobacteraceae</taxon>
        <taxon>Variibacter</taxon>
    </lineage>
</organism>
<dbReference type="PROSITE" id="PS51318">
    <property type="entry name" value="TAT"/>
    <property type="match status" value="1"/>
</dbReference>
<keyword evidence="1" id="KW-0732">Signal</keyword>
<dbReference type="KEGG" id="vgo:GJW-30_1_01429"/>
<name>A0A0S3PSH3_9BRAD</name>
<accession>A0A0S3PSH3</accession>
<evidence type="ECO:0000256" key="1">
    <source>
        <dbReference type="SAM" id="SignalP"/>
    </source>
</evidence>
<dbReference type="AlphaFoldDB" id="A0A0S3PSH3"/>
<feature type="signal peptide" evidence="1">
    <location>
        <begin position="1"/>
        <end position="26"/>
    </location>
</feature>
<gene>
    <name evidence="2" type="ORF">GJW-30_1_01429</name>
</gene>
<feature type="chain" id="PRO_5006615683" evidence="1">
    <location>
        <begin position="27"/>
        <end position="179"/>
    </location>
</feature>
<evidence type="ECO:0000313" key="3">
    <source>
        <dbReference type="Proteomes" id="UP000236884"/>
    </source>
</evidence>
<sequence length="179" mass="18823">MLTRRTMLFGLAGATLAPALPSIAGAQARGSLQDGSIVSLRCLGHIRTANQFLDGRTTSATVGLSPERGGGYSGALWRVHFVEQDVVAFNCQGHIEGPRWLDGRTTNGTVGLAPRTTGGYSGTFWRLHEAGEPGVIGLECLGHLPGKRWLDGRTVDGTVGLAPGTGGGFTGTRWFVEYA</sequence>
<dbReference type="InterPro" id="IPR006311">
    <property type="entry name" value="TAT_signal"/>
</dbReference>
<reference evidence="2 3" key="1">
    <citation type="submission" date="2015-08" db="EMBL/GenBank/DDBJ databases">
        <title>Investigation of the bacterial diversity of lava forest soil.</title>
        <authorList>
            <person name="Lee J.S."/>
        </authorList>
    </citation>
    <scope>NUCLEOTIDE SEQUENCE [LARGE SCALE GENOMIC DNA]</scope>
    <source>
        <strain evidence="2 3">GJW-30</strain>
    </source>
</reference>
<dbReference type="OrthoDB" id="4237623at2"/>
<protein>
    <submittedName>
        <fullName evidence="2">Uncharacterized protein</fullName>
    </submittedName>
</protein>
<keyword evidence="3" id="KW-1185">Reference proteome</keyword>
<dbReference type="RefSeq" id="WP_096353526.1">
    <property type="nucleotide sequence ID" value="NZ_AP014946.1"/>
</dbReference>